<dbReference type="EMBL" id="MAEM01000333">
    <property type="protein sequence ID" value="OBS00836.1"/>
    <property type="molecule type" value="Genomic_DNA"/>
</dbReference>
<evidence type="ECO:0000313" key="1">
    <source>
        <dbReference type="EMBL" id="OBS00836.1"/>
    </source>
</evidence>
<dbReference type="Proteomes" id="UP000093757">
    <property type="component" value="Unassembled WGS sequence"/>
</dbReference>
<organism evidence="1 2">
    <name type="scientific">Mycobacterium gordonae</name>
    <dbReference type="NCBI Taxonomy" id="1778"/>
    <lineage>
        <taxon>Bacteria</taxon>
        <taxon>Bacillati</taxon>
        <taxon>Actinomycetota</taxon>
        <taxon>Actinomycetes</taxon>
        <taxon>Mycobacteriales</taxon>
        <taxon>Mycobacteriaceae</taxon>
        <taxon>Mycobacterium</taxon>
    </lineage>
</organism>
<comment type="caution">
    <text evidence="1">The sequence shown here is derived from an EMBL/GenBank/DDBJ whole genome shotgun (WGS) entry which is preliminary data.</text>
</comment>
<dbReference type="SUPFAM" id="SSF51735">
    <property type="entry name" value="NAD(P)-binding Rossmann-fold domains"/>
    <property type="match status" value="1"/>
</dbReference>
<sequence>MSLIAPALPQTPARPADQPKLFLVMDAGSDAGYFAARALLAAGYSVAVSGRHVGQLSRVVHGYSASRVYAVAADSTDQAQVMKLIAAVEHRFGRAITSVIRGSSYNQTAI</sequence>
<accession>A0A1A6BEY6</accession>
<dbReference type="RefSeq" id="WP_065134871.1">
    <property type="nucleotide sequence ID" value="NZ_JANFXG010000013.1"/>
</dbReference>
<protein>
    <recommendedName>
        <fullName evidence="3">SDR family NAD(P)-dependent oxidoreductase</fullName>
    </recommendedName>
</protein>
<gene>
    <name evidence="1" type="ORF">A9W98_23075</name>
</gene>
<dbReference type="Gene3D" id="3.40.50.720">
    <property type="entry name" value="NAD(P)-binding Rossmann-like Domain"/>
    <property type="match status" value="1"/>
</dbReference>
<name>A0A1A6BEY6_MYCGO</name>
<reference evidence="1 2" key="1">
    <citation type="submission" date="2016-06" db="EMBL/GenBank/DDBJ databases">
        <authorList>
            <person name="Kjaerup R.B."/>
            <person name="Dalgaard T.S."/>
            <person name="Juul-Madsen H.R."/>
        </authorList>
    </citation>
    <scope>NUCLEOTIDE SEQUENCE [LARGE SCALE GENOMIC DNA]</scope>
    <source>
        <strain evidence="1 2">1245752.6</strain>
    </source>
</reference>
<evidence type="ECO:0000313" key="2">
    <source>
        <dbReference type="Proteomes" id="UP000093757"/>
    </source>
</evidence>
<dbReference type="InterPro" id="IPR036291">
    <property type="entry name" value="NAD(P)-bd_dom_sf"/>
</dbReference>
<dbReference type="AlphaFoldDB" id="A0A1A6BEY6"/>
<proteinExistence type="predicted"/>
<evidence type="ECO:0008006" key="3">
    <source>
        <dbReference type="Google" id="ProtNLM"/>
    </source>
</evidence>
<dbReference type="OrthoDB" id="4762420at2"/>